<accession>A0A485LMA4</accession>
<dbReference type="AlphaFoldDB" id="A0A485LMA4"/>
<organism evidence="2 3">
    <name type="scientific">Aphanomyces stellatus</name>
    <dbReference type="NCBI Taxonomy" id="120398"/>
    <lineage>
        <taxon>Eukaryota</taxon>
        <taxon>Sar</taxon>
        <taxon>Stramenopiles</taxon>
        <taxon>Oomycota</taxon>
        <taxon>Saprolegniomycetes</taxon>
        <taxon>Saprolegniales</taxon>
        <taxon>Verrucalvaceae</taxon>
        <taxon>Aphanomyces</taxon>
    </lineage>
</organism>
<reference evidence="2 3" key="1">
    <citation type="submission" date="2019-03" db="EMBL/GenBank/DDBJ databases">
        <authorList>
            <person name="Gaulin E."/>
            <person name="Dumas B."/>
        </authorList>
    </citation>
    <scope>NUCLEOTIDE SEQUENCE [LARGE SCALE GENOMIC DNA]</scope>
    <source>
        <strain evidence="2">CBS 568.67</strain>
    </source>
</reference>
<protein>
    <submittedName>
        <fullName evidence="2">Aste57867_23100 protein</fullName>
    </submittedName>
</protein>
<evidence type="ECO:0000313" key="3">
    <source>
        <dbReference type="Proteomes" id="UP000332933"/>
    </source>
</evidence>
<name>A0A485LMA4_9STRA</name>
<reference evidence="1" key="2">
    <citation type="submission" date="2019-06" db="EMBL/GenBank/DDBJ databases">
        <title>Genomics analysis of Aphanomyces spp. identifies a new class of oomycete effector associated with host adaptation.</title>
        <authorList>
            <person name="Gaulin E."/>
        </authorList>
    </citation>
    <scope>NUCLEOTIDE SEQUENCE</scope>
    <source>
        <strain evidence="1">CBS 578.67</strain>
    </source>
</reference>
<gene>
    <name evidence="2" type="primary">Aste57867_23100</name>
    <name evidence="1" type="ORF">As57867_023029</name>
    <name evidence="2" type="ORF">ASTE57867_23100</name>
</gene>
<dbReference type="Proteomes" id="UP000332933">
    <property type="component" value="Unassembled WGS sequence"/>
</dbReference>
<keyword evidence="3" id="KW-1185">Reference proteome</keyword>
<dbReference type="EMBL" id="VJMH01007228">
    <property type="protein sequence ID" value="KAF0684943.1"/>
    <property type="molecule type" value="Genomic_DNA"/>
</dbReference>
<dbReference type="OrthoDB" id="74612at2759"/>
<dbReference type="EMBL" id="CAADRA010007254">
    <property type="protein sequence ID" value="VFT99748.1"/>
    <property type="molecule type" value="Genomic_DNA"/>
</dbReference>
<sequence length="75" mass="8028">MHDTNPAGGHDDARAIDEIMSSLDASSSCDRRQAADDLVRAIKDAMQRDGVEQSGATSLLVSFVVHIYAHVFAAL</sequence>
<evidence type="ECO:0000313" key="1">
    <source>
        <dbReference type="EMBL" id="KAF0684943.1"/>
    </source>
</evidence>
<proteinExistence type="predicted"/>
<evidence type="ECO:0000313" key="2">
    <source>
        <dbReference type="EMBL" id="VFT99748.1"/>
    </source>
</evidence>